<dbReference type="InterPro" id="IPR051975">
    <property type="entry name" value="mtLSU_mL45"/>
</dbReference>
<dbReference type="STRING" id="50990.A0A4Y7Q7E2"/>
<feature type="compositionally biased region" description="Polar residues" evidence="4">
    <location>
        <begin position="34"/>
        <end position="54"/>
    </location>
</feature>
<evidence type="ECO:0000256" key="1">
    <source>
        <dbReference type="ARBA" id="ARBA00004173"/>
    </source>
</evidence>
<sequence>MLSRHQHLCRQIPRCFESTAAAFRPPRFLGCNPRQYTKSAQKSKTKGSNSSSEQFPGGKDPVRKVASAQTFSYDIEKERKMKSVGRQDARTDLFQRRYPVLDHHIPTTWWKSSDQSTVEKLSESPKRILRNWKNRFSNAQAMLHMKREFALSVEGKRPFMDWLQIFHSTSVKPSAWISPVRETLLKNYLSLNEAIAKNDLATISKLSAYDFQDHLVALAKKRKPELTFKFKYHGDVAPCQVVSIRSVLGYMAPEPPKFGSRILVQALVRFETLQSVEVFNQKGQLLRLDGTVARPGDPPASPKTVLDYYVFENKFWMPHGWIARDQLFEGVEGKYLHMQEDGKIVDLS</sequence>
<dbReference type="GO" id="GO:0005739">
    <property type="term" value="C:mitochondrion"/>
    <property type="evidence" value="ECO:0007669"/>
    <property type="project" value="UniProtKB-SubCell"/>
</dbReference>
<organism evidence="5 6">
    <name type="scientific">Rickenella mellea</name>
    <dbReference type="NCBI Taxonomy" id="50990"/>
    <lineage>
        <taxon>Eukaryota</taxon>
        <taxon>Fungi</taxon>
        <taxon>Dikarya</taxon>
        <taxon>Basidiomycota</taxon>
        <taxon>Agaricomycotina</taxon>
        <taxon>Agaricomycetes</taxon>
        <taxon>Hymenochaetales</taxon>
        <taxon>Rickenellaceae</taxon>
        <taxon>Rickenella</taxon>
    </lineage>
</organism>
<feature type="region of interest" description="Disordered" evidence="4">
    <location>
        <begin position="31"/>
        <end position="61"/>
    </location>
</feature>
<evidence type="ECO:0000313" key="5">
    <source>
        <dbReference type="EMBL" id="TDL22760.1"/>
    </source>
</evidence>
<name>A0A4Y7Q7E2_9AGAM</name>
<dbReference type="PANTHER" id="PTHR28554:SF1">
    <property type="entry name" value="LARGE RIBOSOMAL SUBUNIT PROTEIN ML45"/>
    <property type="match status" value="1"/>
</dbReference>
<dbReference type="Proteomes" id="UP000294933">
    <property type="component" value="Unassembled WGS sequence"/>
</dbReference>
<proteinExistence type="predicted"/>
<keyword evidence="6" id="KW-1185">Reference proteome</keyword>
<dbReference type="AlphaFoldDB" id="A0A4Y7Q7E2"/>
<gene>
    <name evidence="5" type="ORF">BD410DRAFT_828188</name>
</gene>
<dbReference type="OrthoDB" id="19619at2759"/>
<evidence type="ECO:0008006" key="7">
    <source>
        <dbReference type="Google" id="ProtNLM"/>
    </source>
</evidence>
<keyword evidence="3" id="KW-0496">Mitochondrion</keyword>
<protein>
    <recommendedName>
        <fullName evidence="7">Tim44-like domain-containing protein</fullName>
    </recommendedName>
</protein>
<dbReference type="PANTHER" id="PTHR28554">
    <property type="entry name" value="39S RIBOSOMAL PROTEIN L45, MITOCHONDRIAL"/>
    <property type="match status" value="1"/>
</dbReference>
<evidence type="ECO:0000256" key="3">
    <source>
        <dbReference type="ARBA" id="ARBA00023128"/>
    </source>
</evidence>
<reference evidence="5 6" key="1">
    <citation type="submission" date="2018-06" db="EMBL/GenBank/DDBJ databases">
        <title>A transcriptomic atlas of mushroom development highlights an independent origin of complex multicellularity.</title>
        <authorList>
            <consortium name="DOE Joint Genome Institute"/>
            <person name="Krizsan K."/>
            <person name="Almasi E."/>
            <person name="Merenyi Z."/>
            <person name="Sahu N."/>
            <person name="Viragh M."/>
            <person name="Koszo T."/>
            <person name="Mondo S."/>
            <person name="Kiss B."/>
            <person name="Balint B."/>
            <person name="Kues U."/>
            <person name="Barry K."/>
            <person name="Hegedus J.C."/>
            <person name="Henrissat B."/>
            <person name="Johnson J."/>
            <person name="Lipzen A."/>
            <person name="Ohm R."/>
            <person name="Nagy I."/>
            <person name="Pangilinan J."/>
            <person name="Yan J."/>
            <person name="Xiong Y."/>
            <person name="Grigoriev I.V."/>
            <person name="Hibbett D.S."/>
            <person name="Nagy L.G."/>
        </authorList>
    </citation>
    <scope>NUCLEOTIDE SEQUENCE [LARGE SCALE GENOMIC DNA]</scope>
    <source>
        <strain evidence="5 6">SZMC22713</strain>
    </source>
</reference>
<evidence type="ECO:0000256" key="4">
    <source>
        <dbReference type="SAM" id="MobiDB-lite"/>
    </source>
</evidence>
<dbReference type="Gene3D" id="3.10.450.240">
    <property type="match status" value="1"/>
</dbReference>
<comment type="subcellular location">
    <subcellularLocation>
        <location evidence="1">Mitochondrion</location>
    </subcellularLocation>
</comment>
<dbReference type="EMBL" id="ML170173">
    <property type="protein sequence ID" value="TDL22760.1"/>
    <property type="molecule type" value="Genomic_DNA"/>
</dbReference>
<evidence type="ECO:0000313" key="6">
    <source>
        <dbReference type="Proteomes" id="UP000294933"/>
    </source>
</evidence>
<accession>A0A4Y7Q7E2</accession>
<evidence type="ECO:0000256" key="2">
    <source>
        <dbReference type="ARBA" id="ARBA00022946"/>
    </source>
</evidence>
<keyword evidence="2" id="KW-0809">Transit peptide</keyword>
<dbReference type="VEuPathDB" id="FungiDB:BD410DRAFT_828188"/>